<organism evidence="11 12">
    <name type="scientific">Psylliodes chrysocephalus</name>
    <dbReference type="NCBI Taxonomy" id="3402493"/>
    <lineage>
        <taxon>Eukaryota</taxon>
        <taxon>Metazoa</taxon>
        <taxon>Ecdysozoa</taxon>
        <taxon>Arthropoda</taxon>
        <taxon>Hexapoda</taxon>
        <taxon>Insecta</taxon>
        <taxon>Pterygota</taxon>
        <taxon>Neoptera</taxon>
        <taxon>Endopterygota</taxon>
        <taxon>Coleoptera</taxon>
        <taxon>Polyphaga</taxon>
        <taxon>Cucujiformia</taxon>
        <taxon>Chrysomeloidea</taxon>
        <taxon>Chrysomelidae</taxon>
        <taxon>Galerucinae</taxon>
        <taxon>Alticini</taxon>
        <taxon>Psylliodes</taxon>
    </lineage>
</organism>
<dbReference type="PANTHER" id="PTHR12294">
    <property type="entry name" value="EF HAND DOMAIN FAMILY A1,A2-RELATED"/>
    <property type="match status" value="1"/>
</dbReference>
<name>A0A9P0D2W5_9CUCU</name>
<evidence type="ECO:0000256" key="3">
    <source>
        <dbReference type="ARBA" id="ARBA00022737"/>
    </source>
</evidence>
<dbReference type="CDD" id="cd15900">
    <property type="entry name" value="EFh_MICU"/>
    <property type="match status" value="1"/>
</dbReference>
<dbReference type="SMART" id="SM00054">
    <property type="entry name" value="EFh"/>
    <property type="match status" value="2"/>
</dbReference>
<accession>A0A9P0D2W5</accession>
<evidence type="ECO:0000256" key="2">
    <source>
        <dbReference type="ARBA" id="ARBA00004569"/>
    </source>
</evidence>
<keyword evidence="9" id="KW-0812">Transmembrane</keyword>
<dbReference type="GO" id="GO:0005758">
    <property type="term" value="C:mitochondrial intermembrane space"/>
    <property type="evidence" value="ECO:0007669"/>
    <property type="project" value="UniProtKB-SubCell"/>
</dbReference>
<dbReference type="GO" id="GO:0005509">
    <property type="term" value="F:calcium ion binding"/>
    <property type="evidence" value="ECO:0007669"/>
    <property type="project" value="InterPro"/>
</dbReference>
<evidence type="ECO:0000313" key="12">
    <source>
        <dbReference type="Proteomes" id="UP001153636"/>
    </source>
</evidence>
<dbReference type="Gene3D" id="1.10.238.10">
    <property type="entry name" value="EF-hand"/>
    <property type="match status" value="2"/>
</dbReference>
<keyword evidence="5" id="KW-0106">Calcium</keyword>
<dbReference type="InterPro" id="IPR011992">
    <property type="entry name" value="EF-hand-dom_pair"/>
</dbReference>
<sequence>MTTIIKLLKNCFAKLNNLNRISTNRKYVPLYSILGATATSIIVYKIKRSRSVKLLKLTSREKRFIEFASIEFNGQIYMTPQDFLESIIEVEPKPRLKRKILDHKDLDKIKNTTPPLNKSSSSLFRNLENNGIMSYTEYLFLICILIKPQSAFKIAFNLFDTDGNQKVDKNEFLLIEKIFSNTWKKKRNIKDSKPNNKSSIMEQYVDDEQGLQRKHIVDTTILIHLFGPKGNVDLNFDTFNRFALNLQAELLEIEFVEFSKDLPTISELDFAKILLRYTYLDTDECNDYINRFKKRVRVNYRITFEEFKLFCQFLNNIDDFSNAIRIYTLADVPISIKKFRRAFKICTGKSINKNLAKIVFDIFDENEDGFLSNKEFIALMKNRLQRGFMSHKNNRGWNKFKKCFKQEFKTFILFH</sequence>
<keyword evidence="8 9" id="KW-0472">Membrane</keyword>
<evidence type="ECO:0000256" key="8">
    <source>
        <dbReference type="ARBA" id="ARBA00023136"/>
    </source>
</evidence>
<keyword evidence="9" id="KW-1133">Transmembrane helix</keyword>
<keyword evidence="12" id="KW-1185">Reference proteome</keyword>
<evidence type="ECO:0000256" key="5">
    <source>
        <dbReference type="ARBA" id="ARBA00022837"/>
    </source>
</evidence>
<dbReference type="PANTHER" id="PTHR12294:SF13">
    <property type="entry name" value="MITOCHONDRIAL CALCIUM UPTAKE 3, ISOFORM D"/>
    <property type="match status" value="1"/>
</dbReference>
<dbReference type="PROSITE" id="PS50222">
    <property type="entry name" value="EF_HAND_2"/>
    <property type="match status" value="2"/>
</dbReference>
<dbReference type="Pfam" id="PF13833">
    <property type="entry name" value="EF-hand_8"/>
    <property type="match status" value="1"/>
</dbReference>
<protein>
    <recommendedName>
        <fullName evidence="10">EF-hand domain-containing protein</fullName>
    </recommendedName>
</protein>
<dbReference type="SUPFAM" id="SSF47473">
    <property type="entry name" value="EF-hand"/>
    <property type="match status" value="2"/>
</dbReference>
<dbReference type="EMBL" id="OV651817">
    <property type="protein sequence ID" value="CAH1110848.1"/>
    <property type="molecule type" value="Genomic_DNA"/>
</dbReference>
<keyword evidence="7" id="KW-0496">Mitochondrion</keyword>
<keyword evidence="6" id="KW-0809">Transit peptide</keyword>
<feature type="transmembrane region" description="Helical" evidence="9">
    <location>
        <begin position="28"/>
        <end position="46"/>
    </location>
</feature>
<evidence type="ECO:0000313" key="11">
    <source>
        <dbReference type="EMBL" id="CAH1110848.1"/>
    </source>
</evidence>
<feature type="domain" description="EF-hand" evidence="10">
    <location>
        <begin position="147"/>
        <end position="182"/>
    </location>
</feature>
<evidence type="ECO:0000256" key="6">
    <source>
        <dbReference type="ARBA" id="ARBA00022946"/>
    </source>
</evidence>
<feature type="domain" description="EF-hand" evidence="10">
    <location>
        <begin position="351"/>
        <end position="386"/>
    </location>
</feature>
<reference evidence="11" key="1">
    <citation type="submission" date="2022-01" db="EMBL/GenBank/DDBJ databases">
        <authorList>
            <person name="King R."/>
        </authorList>
    </citation>
    <scope>NUCLEOTIDE SEQUENCE</scope>
</reference>
<dbReference type="InterPro" id="IPR018247">
    <property type="entry name" value="EF_Hand_1_Ca_BS"/>
</dbReference>
<dbReference type="PROSITE" id="PS00018">
    <property type="entry name" value="EF_HAND_1"/>
    <property type="match status" value="2"/>
</dbReference>
<evidence type="ECO:0000256" key="9">
    <source>
        <dbReference type="SAM" id="Phobius"/>
    </source>
</evidence>
<dbReference type="GO" id="GO:1990246">
    <property type="term" value="C:uniplex complex"/>
    <property type="evidence" value="ECO:0007669"/>
    <property type="project" value="TreeGrafter"/>
</dbReference>
<keyword evidence="4" id="KW-0999">Mitochondrion inner membrane</keyword>
<evidence type="ECO:0000256" key="7">
    <source>
        <dbReference type="ARBA" id="ARBA00023128"/>
    </source>
</evidence>
<dbReference type="OrthoDB" id="5859791at2759"/>
<dbReference type="AlphaFoldDB" id="A0A9P0D2W5"/>
<evidence type="ECO:0000256" key="1">
    <source>
        <dbReference type="ARBA" id="ARBA00004273"/>
    </source>
</evidence>
<evidence type="ECO:0000256" key="4">
    <source>
        <dbReference type="ARBA" id="ARBA00022792"/>
    </source>
</evidence>
<keyword evidence="3" id="KW-0677">Repeat</keyword>
<comment type="subcellular location">
    <subcellularLocation>
        <location evidence="1">Mitochondrion inner membrane</location>
    </subcellularLocation>
    <subcellularLocation>
        <location evidence="2">Mitochondrion intermembrane space</location>
    </subcellularLocation>
</comment>
<proteinExistence type="predicted"/>
<gene>
    <name evidence="11" type="ORF">PSYICH_LOCUS11301</name>
</gene>
<dbReference type="GO" id="GO:0036444">
    <property type="term" value="P:calcium import into the mitochondrion"/>
    <property type="evidence" value="ECO:0007669"/>
    <property type="project" value="UniProtKB-ARBA"/>
</dbReference>
<evidence type="ECO:0000259" key="10">
    <source>
        <dbReference type="PROSITE" id="PS50222"/>
    </source>
</evidence>
<dbReference type="InterPro" id="IPR039800">
    <property type="entry name" value="MICU1/2/3"/>
</dbReference>
<dbReference type="InterPro" id="IPR002048">
    <property type="entry name" value="EF_hand_dom"/>
</dbReference>
<dbReference type="GO" id="GO:0051560">
    <property type="term" value="P:mitochondrial calcium ion homeostasis"/>
    <property type="evidence" value="ECO:0007669"/>
    <property type="project" value="TreeGrafter"/>
</dbReference>
<dbReference type="Proteomes" id="UP001153636">
    <property type="component" value="Chromosome 5"/>
</dbReference>